<dbReference type="PIRSF" id="PIRSF006630">
    <property type="entry name" value="NADS_GAT"/>
    <property type="match status" value="1"/>
</dbReference>
<name>A0ABD3M169_9STRA</name>
<sequence length="739" mass="81555">MAPSSSSLITVATCNLNQWALDFDGNVHRILESCRLAKEQGASYRLGPELEICGYGCEDHFLEHDTFDHCWESLCQLLGEGASDGLLCDFGMPILHAGVRYNCRVLCHDRKILLIRPKSALADNGNYREGRYFTAYSSPANSTANCPEKHLLPSTFFVKFGQRDAPFGLYHVECADGTAIGCESCEELWTPQASHIDLALRGVEIIGNGSGSHHELRKLSTRIELMMSATRKCGGVYLYSNQRGCDGGRTYYDGCAMIVVNGKIVAQAPQFDVHDVNVITATIDLDDVRSYRASHPSFGIQAARTIAESGGSNGLMYDTITLVFDPTNSASINKNRPKIMEGGMALKIASPEEECCLGPACWLWDYLRRSGAAGFFLPLSGGADSSSVAAIVAVMCTLVTKAAREYPEGDVAKDCRRICRKDDPGNSSWVPSTPEEMANFVLHTAFMGTENSSAVTHSRAKRLGDAIGSYHLSIKIDLMVKAVLQVFQIATGHMPRFASRGGTMSEDLALQNIQARLRMVTSYLMAQLLPWVRGRSGFLLVLGSANVDEGLRGYMTKYDCSSADLNPIGGISKGDLKRMLIYLPREYPGLDVLAEIANAPPTAELRPIDAATATAEAGHSQTDEEDMGMTYEELGYFGRLRKMSRCGPVSMFRKLVVTWSHLAPSDVAAKVKRFFYYYSVNRHKMTTITPAYHAEAYSPDDNRFDLRQFLYNTRWTRQFAVMDQIVAQYPDSDNKDKND</sequence>
<evidence type="ECO:0000256" key="5">
    <source>
        <dbReference type="ARBA" id="ARBA00022840"/>
    </source>
</evidence>
<keyword evidence="5 8" id="KW-0067">ATP-binding</keyword>
<keyword evidence="3 8" id="KW-0436">Ligase</keyword>
<proteinExistence type="inferred from homology"/>
<dbReference type="InterPro" id="IPR022310">
    <property type="entry name" value="NAD/GMP_synthase"/>
</dbReference>
<comment type="caution">
    <text evidence="10">The sequence shown here is derived from an EMBL/GenBank/DDBJ whole genome shotgun (WGS) entry which is preliminary data.</text>
</comment>
<dbReference type="AlphaFoldDB" id="A0ABD3M169"/>
<dbReference type="Pfam" id="PF02540">
    <property type="entry name" value="NAD_synthase"/>
    <property type="match status" value="1"/>
</dbReference>
<dbReference type="Gene3D" id="3.60.110.10">
    <property type="entry name" value="Carbon-nitrogen hydrolase"/>
    <property type="match status" value="1"/>
</dbReference>
<dbReference type="EC" id="6.3.5.1" evidence="8"/>
<evidence type="ECO:0000313" key="10">
    <source>
        <dbReference type="EMBL" id="KAL3756563.1"/>
    </source>
</evidence>
<dbReference type="GO" id="GO:0005524">
    <property type="term" value="F:ATP binding"/>
    <property type="evidence" value="ECO:0007669"/>
    <property type="project" value="UniProtKB-UniRule"/>
</dbReference>
<keyword evidence="6 8" id="KW-0520">NAD</keyword>
<dbReference type="CDD" id="cd07570">
    <property type="entry name" value="GAT_Gln-NAD-synth"/>
    <property type="match status" value="1"/>
</dbReference>
<keyword evidence="11" id="KW-1185">Reference proteome</keyword>
<dbReference type="InterPro" id="IPR003694">
    <property type="entry name" value="NAD_synthase"/>
</dbReference>
<evidence type="ECO:0000256" key="1">
    <source>
        <dbReference type="ARBA" id="ARBA00005188"/>
    </source>
</evidence>
<evidence type="ECO:0000256" key="8">
    <source>
        <dbReference type="PIRNR" id="PIRNR006630"/>
    </source>
</evidence>
<protein>
    <recommendedName>
        <fullName evidence="8">Glutamine-dependent NAD(+) synthetase</fullName>
        <ecNumber evidence="8">6.3.5.1</ecNumber>
    </recommendedName>
    <alternativeName>
        <fullName evidence="8">NAD(+) synthase [glutamine-hydrolyzing]</fullName>
    </alternativeName>
</protein>
<dbReference type="InterPro" id="IPR003010">
    <property type="entry name" value="C-N_Hydrolase"/>
</dbReference>
<dbReference type="InterPro" id="IPR014445">
    <property type="entry name" value="Gln-dep_NAD_synthase"/>
</dbReference>
<dbReference type="FunFam" id="3.60.110.10:FF:000003">
    <property type="entry name" value="Glutamine-dependent NAD(+) synthetase"/>
    <property type="match status" value="1"/>
</dbReference>
<dbReference type="SUPFAM" id="SSF56317">
    <property type="entry name" value="Carbon-nitrogen hydrolase"/>
    <property type="match status" value="1"/>
</dbReference>
<dbReference type="HAMAP" id="MF_02090">
    <property type="entry name" value="NadE_glutamine_dep"/>
    <property type="match status" value="1"/>
</dbReference>
<accession>A0ABD3M169</accession>
<evidence type="ECO:0000256" key="2">
    <source>
        <dbReference type="ARBA" id="ARBA00007145"/>
    </source>
</evidence>
<dbReference type="GO" id="GO:0009435">
    <property type="term" value="P:NAD+ biosynthetic process"/>
    <property type="evidence" value="ECO:0007669"/>
    <property type="project" value="UniProtKB-UniRule"/>
</dbReference>
<dbReference type="PANTHER" id="PTHR23090">
    <property type="entry name" value="NH 3 /GLUTAMINE-DEPENDENT NAD + SYNTHETASE"/>
    <property type="match status" value="1"/>
</dbReference>
<comment type="similarity">
    <text evidence="2 8">In the C-terminal section; belongs to the NAD synthetase family.</text>
</comment>
<comment type="catalytic activity">
    <reaction evidence="7 8">
        <text>deamido-NAD(+) + L-glutamine + ATP + H2O = L-glutamate + AMP + diphosphate + NAD(+) + H(+)</text>
        <dbReference type="Rhea" id="RHEA:24384"/>
        <dbReference type="ChEBI" id="CHEBI:15377"/>
        <dbReference type="ChEBI" id="CHEBI:15378"/>
        <dbReference type="ChEBI" id="CHEBI:29985"/>
        <dbReference type="ChEBI" id="CHEBI:30616"/>
        <dbReference type="ChEBI" id="CHEBI:33019"/>
        <dbReference type="ChEBI" id="CHEBI:57540"/>
        <dbReference type="ChEBI" id="CHEBI:58359"/>
        <dbReference type="ChEBI" id="CHEBI:58437"/>
        <dbReference type="ChEBI" id="CHEBI:456215"/>
        <dbReference type="EC" id="6.3.5.1"/>
    </reaction>
</comment>
<evidence type="ECO:0000313" key="11">
    <source>
        <dbReference type="Proteomes" id="UP001530293"/>
    </source>
</evidence>
<dbReference type="InterPro" id="IPR014729">
    <property type="entry name" value="Rossmann-like_a/b/a_fold"/>
</dbReference>
<evidence type="ECO:0000256" key="6">
    <source>
        <dbReference type="ARBA" id="ARBA00023027"/>
    </source>
</evidence>
<dbReference type="Proteomes" id="UP001530293">
    <property type="component" value="Unassembled WGS sequence"/>
</dbReference>
<dbReference type="FunFam" id="3.40.50.620:FF:000036">
    <property type="entry name" value="Glutamine-dependent NAD(+) synthetase"/>
    <property type="match status" value="1"/>
</dbReference>
<dbReference type="CDD" id="cd00553">
    <property type="entry name" value="NAD_synthase"/>
    <property type="match status" value="1"/>
</dbReference>
<gene>
    <name evidence="10" type="ORF">ACHAWU_009957</name>
</gene>
<evidence type="ECO:0000259" key="9">
    <source>
        <dbReference type="PROSITE" id="PS50263"/>
    </source>
</evidence>
<dbReference type="EMBL" id="JALLBG020000303">
    <property type="protein sequence ID" value="KAL3756563.1"/>
    <property type="molecule type" value="Genomic_DNA"/>
</dbReference>
<evidence type="ECO:0000256" key="3">
    <source>
        <dbReference type="ARBA" id="ARBA00022598"/>
    </source>
</evidence>
<evidence type="ECO:0000256" key="7">
    <source>
        <dbReference type="ARBA" id="ARBA00052340"/>
    </source>
</evidence>
<dbReference type="SUPFAM" id="SSF52402">
    <property type="entry name" value="Adenine nucleotide alpha hydrolases-like"/>
    <property type="match status" value="1"/>
</dbReference>
<feature type="domain" description="CN hydrolase" evidence="9">
    <location>
        <begin position="9"/>
        <end position="285"/>
    </location>
</feature>
<keyword evidence="4 8" id="KW-0547">Nucleotide-binding</keyword>
<organism evidence="10 11">
    <name type="scientific">Discostella pseudostelligera</name>
    <dbReference type="NCBI Taxonomy" id="259834"/>
    <lineage>
        <taxon>Eukaryota</taxon>
        <taxon>Sar</taxon>
        <taxon>Stramenopiles</taxon>
        <taxon>Ochrophyta</taxon>
        <taxon>Bacillariophyta</taxon>
        <taxon>Coscinodiscophyceae</taxon>
        <taxon>Thalassiosirophycidae</taxon>
        <taxon>Stephanodiscales</taxon>
        <taxon>Stephanodiscaceae</taxon>
        <taxon>Discostella</taxon>
    </lineage>
</organism>
<dbReference type="GO" id="GO:0003952">
    <property type="term" value="F:NAD+ synthase (glutamine-hydrolyzing) activity"/>
    <property type="evidence" value="ECO:0007669"/>
    <property type="project" value="UniProtKB-UniRule"/>
</dbReference>
<evidence type="ECO:0000256" key="4">
    <source>
        <dbReference type="ARBA" id="ARBA00022741"/>
    </source>
</evidence>
<reference evidence="10 11" key="1">
    <citation type="submission" date="2024-10" db="EMBL/GenBank/DDBJ databases">
        <title>Updated reference genomes for cyclostephanoid diatoms.</title>
        <authorList>
            <person name="Roberts W.R."/>
            <person name="Alverson A.J."/>
        </authorList>
    </citation>
    <scope>NUCLEOTIDE SEQUENCE [LARGE SCALE GENOMIC DNA]</scope>
    <source>
        <strain evidence="10 11">AJA232-27</strain>
    </source>
</reference>
<dbReference type="Gene3D" id="3.40.50.620">
    <property type="entry name" value="HUPs"/>
    <property type="match status" value="1"/>
</dbReference>
<dbReference type="PANTHER" id="PTHR23090:SF9">
    <property type="entry name" value="GLUTAMINE-DEPENDENT NAD(+) SYNTHETASE"/>
    <property type="match status" value="1"/>
</dbReference>
<dbReference type="InterPro" id="IPR036526">
    <property type="entry name" value="C-N_Hydrolase_sf"/>
</dbReference>
<dbReference type="PROSITE" id="PS50263">
    <property type="entry name" value="CN_HYDROLASE"/>
    <property type="match status" value="1"/>
</dbReference>
<comment type="pathway">
    <text evidence="1 8">Cofactor biosynthesis; NAD(+) biosynthesis; NAD(+) from deamido-NAD(+) (L-Gln route): step 1/1.</text>
</comment>
<dbReference type="Pfam" id="PF00795">
    <property type="entry name" value="CN_hydrolase"/>
    <property type="match status" value="1"/>
</dbReference>